<dbReference type="STRING" id="645990.SAMN00120144_4179"/>
<evidence type="ECO:0000256" key="2">
    <source>
        <dbReference type="ARBA" id="ARBA00007613"/>
    </source>
</evidence>
<keyword evidence="4" id="KW-1134">Transmembrane beta strand</keyword>
<evidence type="ECO:0000256" key="5">
    <source>
        <dbReference type="ARBA" id="ARBA00022692"/>
    </source>
</evidence>
<organism evidence="9 10">
    <name type="scientific">Hymenobacter roseosalivarius DSM 11622</name>
    <dbReference type="NCBI Taxonomy" id="645990"/>
    <lineage>
        <taxon>Bacteria</taxon>
        <taxon>Pseudomonadati</taxon>
        <taxon>Bacteroidota</taxon>
        <taxon>Cytophagia</taxon>
        <taxon>Cytophagales</taxon>
        <taxon>Hymenobacteraceae</taxon>
        <taxon>Hymenobacter</taxon>
    </lineage>
</organism>
<keyword evidence="7" id="KW-0998">Cell outer membrane</keyword>
<dbReference type="InterPro" id="IPR003423">
    <property type="entry name" value="OMP_efflux"/>
</dbReference>
<keyword evidence="6" id="KW-0472">Membrane</keyword>
<evidence type="ECO:0000256" key="1">
    <source>
        <dbReference type="ARBA" id="ARBA00004442"/>
    </source>
</evidence>
<evidence type="ECO:0000256" key="3">
    <source>
        <dbReference type="ARBA" id="ARBA00022448"/>
    </source>
</evidence>
<dbReference type="OrthoDB" id="654853at2"/>
<sequence length="470" mass="49721">MLRTLFVGAFLLLCTLPGLAQVPSPPPGPVSLPQALKLAQANFPQLRARQQQVTAADNRRRVIQTEALPQADAQLQGQFGTVNNIYGLFFPQSAVLPISGPAGTPAEYRGVFGSAGGLLFTWEPLSFGQRRARLGQAGAAVSEAQAGYDLALFQHQVHVVDVHLSQQYAEALIQAQAANLERAHVFYTSVRVLARSGLRPGVDTVLTQTEIAKAQIGLNNACEKAAVALLQLNALLGYPGPSVRIATPGLLTRPPAVSAPAPAAPAAAPAAHPLLAFSQAQVGVATAREQVARSAYAPRLNLFGSGFARGSGASLSGPADFNYGPGGLAFSRYNYAVGATLSFPLLSFPAVRYQTRAATAELSAQQQLLQDQQLQLDNACQVAQVRVQTAADNVPPAQQQLAAARRGYAQLQTRYQAGLTTLPEVYQALYEVNRAEADYATAVSQVWSAALSQAYAAGSLDDFLRFVPQP</sequence>
<evidence type="ECO:0000256" key="8">
    <source>
        <dbReference type="SAM" id="SignalP"/>
    </source>
</evidence>
<keyword evidence="10" id="KW-1185">Reference proteome</keyword>
<evidence type="ECO:0000313" key="10">
    <source>
        <dbReference type="Proteomes" id="UP000192266"/>
    </source>
</evidence>
<dbReference type="PANTHER" id="PTHR30026">
    <property type="entry name" value="OUTER MEMBRANE PROTEIN TOLC"/>
    <property type="match status" value="1"/>
</dbReference>
<evidence type="ECO:0000256" key="7">
    <source>
        <dbReference type="ARBA" id="ARBA00023237"/>
    </source>
</evidence>
<dbReference type="Pfam" id="PF02321">
    <property type="entry name" value="OEP"/>
    <property type="match status" value="1"/>
</dbReference>
<dbReference type="PANTHER" id="PTHR30026:SF20">
    <property type="entry name" value="OUTER MEMBRANE PROTEIN TOLC"/>
    <property type="match status" value="1"/>
</dbReference>
<proteinExistence type="inferred from homology"/>
<dbReference type="SUPFAM" id="SSF56954">
    <property type="entry name" value="Outer membrane efflux proteins (OEP)"/>
    <property type="match status" value="1"/>
</dbReference>
<dbReference type="GO" id="GO:0015562">
    <property type="term" value="F:efflux transmembrane transporter activity"/>
    <property type="evidence" value="ECO:0007669"/>
    <property type="project" value="InterPro"/>
</dbReference>
<keyword evidence="8" id="KW-0732">Signal</keyword>
<keyword evidence="5" id="KW-0812">Transmembrane</keyword>
<accession>A0A1W1VGM9</accession>
<comment type="similarity">
    <text evidence="2">Belongs to the outer membrane factor (OMF) (TC 1.B.17) family.</text>
</comment>
<gene>
    <name evidence="9" type="ORF">SAMN00120144_4179</name>
</gene>
<reference evidence="9 10" key="1">
    <citation type="submission" date="2017-04" db="EMBL/GenBank/DDBJ databases">
        <authorList>
            <person name="Afonso C.L."/>
            <person name="Miller P.J."/>
            <person name="Scott M.A."/>
            <person name="Spackman E."/>
            <person name="Goraichik I."/>
            <person name="Dimitrov K.M."/>
            <person name="Suarez D.L."/>
            <person name="Swayne D.E."/>
        </authorList>
    </citation>
    <scope>NUCLEOTIDE SEQUENCE [LARGE SCALE GENOMIC DNA]</scope>
    <source>
        <strain evidence="9 10">DSM 11622</strain>
    </source>
</reference>
<keyword evidence="3" id="KW-0813">Transport</keyword>
<dbReference type="EMBL" id="FWWW01000059">
    <property type="protein sequence ID" value="SMB92525.1"/>
    <property type="molecule type" value="Genomic_DNA"/>
</dbReference>
<dbReference type="AlphaFoldDB" id="A0A1W1VGM9"/>
<dbReference type="GO" id="GO:1990281">
    <property type="term" value="C:efflux pump complex"/>
    <property type="evidence" value="ECO:0007669"/>
    <property type="project" value="TreeGrafter"/>
</dbReference>
<evidence type="ECO:0000256" key="4">
    <source>
        <dbReference type="ARBA" id="ARBA00022452"/>
    </source>
</evidence>
<dbReference type="InterPro" id="IPR051906">
    <property type="entry name" value="TolC-like"/>
</dbReference>
<feature type="signal peptide" evidence="8">
    <location>
        <begin position="1"/>
        <end position="20"/>
    </location>
</feature>
<dbReference type="GO" id="GO:0009279">
    <property type="term" value="C:cell outer membrane"/>
    <property type="evidence" value="ECO:0007669"/>
    <property type="project" value="UniProtKB-SubCell"/>
</dbReference>
<name>A0A1W1VGM9_9BACT</name>
<dbReference type="Proteomes" id="UP000192266">
    <property type="component" value="Unassembled WGS sequence"/>
</dbReference>
<dbReference type="Gene3D" id="1.20.1600.10">
    <property type="entry name" value="Outer membrane efflux proteins (OEP)"/>
    <property type="match status" value="1"/>
</dbReference>
<dbReference type="GO" id="GO:0015288">
    <property type="term" value="F:porin activity"/>
    <property type="evidence" value="ECO:0007669"/>
    <property type="project" value="TreeGrafter"/>
</dbReference>
<evidence type="ECO:0000256" key="6">
    <source>
        <dbReference type="ARBA" id="ARBA00023136"/>
    </source>
</evidence>
<comment type="subcellular location">
    <subcellularLocation>
        <location evidence="1">Cell outer membrane</location>
    </subcellularLocation>
</comment>
<dbReference type="RefSeq" id="WP_084444771.1">
    <property type="nucleotide sequence ID" value="NZ_FWWW01000059.1"/>
</dbReference>
<feature type="chain" id="PRO_5012574159" evidence="8">
    <location>
        <begin position="21"/>
        <end position="470"/>
    </location>
</feature>
<protein>
    <submittedName>
        <fullName evidence="9">Outer membrane efflux protein</fullName>
    </submittedName>
</protein>
<evidence type="ECO:0000313" key="9">
    <source>
        <dbReference type="EMBL" id="SMB92525.1"/>
    </source>
</evidence>